<name>A0A031JXY0_9SPHN</name>
<dbReference type="PATRIC" id="fig|158500.4.peg.2486"/>
<dbReference type="eggNOG" id="COG5455">
    <property type="taxonomic scope" value="Bacteria"/>
</dbReference>
<organism evidence="3 4">
    <name type="scientific">Novosphingobium resinovorum</name>
    <dbReference type="NCBI Taxonomy" id="158500"/>
    <lineage>
        <taxon>Bacteria</taxon>
        <taxon>Pseudomonadati</taxon>
        <taxon>Pseudomonadota</taxon>
        <taxon>Alphaproteobacteria</taxon>
        <taxon>Sphingomonadales</taxon>
        <taxon>Sphingomonadaceae</taxon>
        <taxon>Novosphingobium</taxon>
    </lineage>
</organism>
<dbReference type="InterPro" id="IPR024572">
    <property type="entry name" value="RcnB"/>
</dbReference>
<evidence type="ECO:0000256" key="2">
    <source>
        <dbReference type="SAM" id="SignalP"/>
    </source>
</evidence>
<dbReference type="Gene3D" id="3.10.450.160">
    <property type="entry name" value="inner membrane protein cigr"/>
    <property type="match status" value="1"/>
</dbReference>
<feature type="chain" id="PRO_5001556997" evidence="2">
    <location>
        <begin position="20"/>
        <end position="163"/>
    </location>
</feature>
<evidence type="ECO:0000313" key="4">
    <source>
        <dbReference type="Proteomes" id="UP000024329"/>
    </source>
</evidence>
<proteinExistence type="predicted"/>
<dbReference type="Proteomes" id="UP000024329">
    <property type="component" value="Unassembled WGS sequence"/>
</dbReference>
<comment type="caution">
    <text evidence="3">The sequence shown here is derived from an EMBL/GenBank/DDBJ whole genome shotgun (WGS) entry which is preliminary data.</text>
</comment>
<evidence type="ECO:0000256" key="1">
    <source>
        <dbReference type="SAM" id="MobiDB-lite"/>
    </source>
</evidence>
<gene>
    <name evidence="3" type="ORF">BV97_02437</name>
</gene>
<protein>
    <submittedName>
        <fullName evidence="3">Membrane protein</fullName>
    </submittedName>
</protein>
<keyword evidence="2" id="KW-0732">Signal</keyword>
<feature type="region of interest" description="Disordered" evidence="1">
    <location>
        <begin position="30"/>
        <end position="71"/>
    </location>
</feature>
<reference evidence="3 4" key="1">
    <citation type="submission" date="2014-03" db="EMBL/GenBank/DDBJ databases">
        <title>Whole genome sequence of Novosphingobium resinovorum KF1.</title>
        <authorList>
            <person name="Gan H.M."/>
            <person name="Gan H.Y."/>
            <person name="Chew T.H."/>
            <person name="Savka M.A."/>
        </authorList>
    </citation>
    <scope>NUCLEOTIDE SEQUENCE [LARGE SCALE GENOMIC DNA]</scope>
    <source>
        <strain evidence="3 4">KF1</strain>
    </source>
</reference>
<accession>A0A031JXY0</accession>
<dbReference type="EMBL" id="JFYZ01000011">
    <property type="protein sequence ID" value="EZP81779.1"/>
    <property type="molecule type" value="Genomic_DNA"/>
</dbReference>
<sequence>MRKFFMIALAAGVALPTVAVPTMASAQSAREVRDSAREVRRDERDLRQAQRYGDRRDVRDARRDVRDSRQELREDWRDYRQSHRNDYRRPAYVGPRGYRYRPVTVGYRFQPAYYGDRYWVRDYARYRLPAPRAGHRWVRYNNDVVMVNTRTGRVVTAHNGFFW</sequence>
<feature type="signal peptide" evidence="2">
    <location>
        <begin position="1"/>
        <end position="19"/>
    </location>
</feature>
<dbReference type="RefSeq" id="WP_036525999.1">
    <property type="nucleotide sequence ID" value="NZ_JFYZ01000011.1"/>
</dbReference>
<dbReference type="Pfam" id="PF11776">
    <property type="entry name" value="RcnB"/>
    <property type="match status" value="1"/>
</dbReference>
<dbReference type="AlphaFoldDB" id="A0A031JXY0"/>
<evidence type="ECO:0000313" key="3">
    <source>
        <dbReference type="EMBL" id="EZP81779.1"/>
    </source>
</evidence>